<sequence length="97" mass="11067">MMILFLVDPAVHRPSTSTVPPQQAEWRASGINANPVLRAAFDKLPPEIIDHINSMVEGGMTREEADDYRLKLIDEHTAFVEKNEREFFMASFDFDDS</sequence>
<comment type="caution">
    <text evidence="2">The sequence shown here is derived from an EMBL/GenBank/DDBJ whole genome shotgun (WGS) entry which is preliminary data.</text>
</comment>
<accession>A0A8H7I9A1</accession>
<dbReference type="Proteomes" id="UP000614334">
    <property type="component" value="Unassembled WGS sequence"/>
</dbReference>
<protein>
    <recommendedName>
        <fullName evidence="1">DUF4246 domain-containing protein</fullName>
    </recommendedName>
</protein>
<evidence type="ECO:0000313" key="3">
    <source>
        <dbReference type="Proteomes" id="UP000614334"/>
    </source>
</evidence>
<dbReference type="PANTHER" id="PTHR33119:SF1">
    <property type="entry name" value="FE2OG DIOXYGENASE DOMAIN-CONTAINING PROTEIN"/>
    <property type="match status" value="1"/>
</dbReference>
<dbReference type="Pfam" id="PF14033">
    <property type="entry name" value="DUF4246"/>
    <property type="match status" value="1"/>
</dbReference>
<evidence type="ECO:0000259" key="1">
    <source>
        <dbReference type="Pfam" id="PF14033"/>
    </source>
</evidence>
<dbReference type="AlphaFoldDB" id="A0A8H7I9A1"/>
<reference evidence="2" key="1">
    <citation type="submission" date="2020-09" db="EMBL/GenBank/DDBJ databases">
        <title>Comparative genome analyses of four rice-infecting Rhizoctonia solani isolates reveal extensive enrichment of homogalacturonan modification genes.</title>
        <authorList>
            <person name="Lee D.-Y."/>
            <person name="Jeon J."/>
            <person name="Kim K.-T."/>
            <person name="Cheong K."/>
            <person name="Song H."/>
            <person name="Choi G."/>
            <person name="Ko J."/>
            <person name="Opiyo S.O."/>
            <person name="Zuo S."/>
            <person name="Madhav S."/>
            <person name="Lee Y.-H."/>
            <person name="Wang G.-L."/>
        </authorList>
    </citation>
    <scope>NUCLEOTIDE SEQUENCE</scope>
    <source>
        <strain evidence="2">AG1-IA B2</strain>
    </source>
</reference>
<gene>
    <name evidence="2" type="ORF">RHS01_07673</name>
</gene>
<dbReference type="InterPro" id="IPR025340">
    <property type="entry name" value="DUF4246"/>
</dbReference>
<proteinExistence type="predicted"/>
<name>A0A8H7I9A1_9AGAM</name>
<dbReference type="InterPro" id="IPR049192">
    <property type="entry name" value="DUF4246_C"/>
</dbReference>
<dbReference type="PANTHER" id="PTHR33119">
    <property type="entry name" value="IFI3P"/>
    <property type="match status" value="1"/>
</dbReference>
<organism evidence="2 3">
    <name type="scientific">Rhizoctonia solani</name>
    <dbReference type="NCBI Taxonomy" id="456999"/>
    <lineage>
        <taxon>Eukaryota</taxon>
        <taxon>Fungi</taxon>
        <taxon>Dikarya</taxon>
        <taxon>Basidiomycota</taxon>
        <taxon>Agaricomycotina</taxon>
        <taxon>Agaricomycetes</taxon>
        <taxon>Cantharellales</taxon>
        <taxon>Ceratobasidiaceae</taxon>
        <taxon>Rhizoctonia</taxon>
    </lineage>
</organism>
<evidence type="ECO:0000313" key="2">
    <source>
        <dbReference type="EMBL" id="KAF8752462.1"/>
    </source>
</evidence>
<feature type="domain" description="DUF4246" evidence="1">
    <location>
        <begin position="2"/>
        <end position="28"/>
    </location>
</feature>
<dbReference type="EMBL" id="JACYCF010000015">
    <property type="protein sequence ID" value="KAF8752462.1"/>
    <property type="molecule type" value="Genomic_DNA"/>
</dbReference>